<dbReference type="EMBL" id="NHYE01004253">
    <property type="protein sequence ID" value="PPQ85632.1"/>
    <property type="molecule type" value="Genomic_DNA"/>
</dbReference>
<gene>
    <name evidence="7" type="ORF">CVT26_008857</name>
</gene>
<dbReference type="PROSITE" id="PS50865">
    <property type="entry name" value="ZF_MYND_2"/>
    <property type="match status" value="1"/>
</dbReference>
<feature type="domain" description="MYND-type" evidence="6">
    <location>
        <begin position="7"/>
        <end position="48"/>
    </location>
</feature>
<keyword evidence="1" id="KW-0479">Metal-binding</keyword>
<evidence type="ECO:0000256" key="4">
    <source>
        <dbReference type="PROSITE-ProRule" id="PRU00134"/>
    </source>
</evidence>
<dbReference type="Gene3D" id="6.10.140.2220">
    <property type="match status" value="1"/>
</dbReference>
<reference evidence="7 8" key="1">
    <citation type="journal article" date="2018" name="Evol. Lett.">
        <title>Horizontal gene cluster transfer increased hallucinogenic mushroom diversity.</title>
        <authorList>
            <person name="Reynolds H.T."/>
            <person name="Vijayakumar V."/>
            <person name="Gluck-Thaler E."/>
            <person name="Korotkin H.B."/>
            <person name="Matheny P.B."/>
            <person name="Slot J.C."/>
        </authorList>
    </citation>
    <scope>NUCLEOTIDE SEQUENCE [LARGE SCALE GENOMIC DNA]</scope>
    <source>
        <strain evidence="7 8">SRW20</strain>
    </source>
</reference>
<dbReference type="AlphaFoldDB" id="A0A409X4F9"/>
<dbReference type="Pfam" id="PF01753">
    <property type="entry name" value="zf-MYND"/>
    <property type="match status" value="1"/>
</dbReference>
<name>A0A409X4F9_9AGAR</name>
<dbReference type="SUPFAM" id="SSF144232">
    <property type="entry name" value="HIT/MYND zinc finger-like"/>
    <property type="match status" value="1"/>
</dbReference>
<evidence type="ECO:0000256" key="1">
    <source>
        <dbReference type="ARBA" id="ARBA00022723"/>
    </source>
</evidence>
<accession>A0A409X4F9</accession>
<evidence type="ECO:0000259" key="6">
    <source>
        <dbReference type="PROSITE" id="PS50865"/>
    </source>
</evidence>
<dbReference type="Proteomes" id="UP000284706">
    <property type="component" value="Unassembled WGS sequence"/>
</dbReference>
<feature type="region of interest" description="Disordered" evidence="5">
    <location>
        <begin position="223"/>
        <end position="251"/>
    </location>
</feature>
<proteinExistence type="predicted"/>
<organism evidence="7 8">
    <name type="scientific">Gymnopilus dilepis</name>
    <dbReference type="NCBI Taxonomy" id="231916"/>
    <lineage>
        <taxon>Eukaryota</taxon>
        <taxon>Fungi</taxon>
        <taxon>Dikarya</taxon>
        <taxon>Basidiomycota</taxon>
        <taxon>Agaricomycotina</taxon>
        <taxon>Agaricomycetes</taxon>
        <taxon>Agaricomycetidae</taxon>
        <taxon>Agaricales</taxon>
        <taxon>Agaricineae</taxon>
        <taxon>Hymenogastraceae</taxon>
        <taxon>Gymnopilus</taxon>
    </lineage>
</organism>
<keyword evidence="3" id="KW-0862">Zinc</keyword>
<evidence type="ECO:0000256" key="3">
    <source>
        <dbReference type="ARBA" id="ARBA00022833"/>
    </source>
</evidence>
<dbReference type="STRING" id="231916.A0A409X4F9"/>
<evidence type="ECO:0000256" key="2">
    <source>
        <dbReference type="ARBA" id="ARBA00022771"/>
    </source>
</evidence>
<evidence type="ECO:0000313" key="8">
    <source>
        <dbReference type="Proteomes" id="UP000284706"/>
    </source>
</evidence>
<sequence length="486" mass="54409">MSSSVSCSVCNKQASDVVTIQRCSKCHSRPYCGSECQLADWSTHKRTCGKAPVWYDKHRKCRDGNLHEGKLELITWVSGDGTGWGRHDLQGADDLRRKFEVEYGGDESKFFKYRPQGFRWTCCGTDAGMDYGCDHHGTGSKPCTCDFCRMGKPLPDHIYFEKNASRHGLKLSRGPDPRSYNYALAGVTDAARTFLGMFQPSRIGNQFLFGVFRDASVTRDRDIPFSPTTMTTNLRPAQRGDATVDVDSRNSTTNILPPTLHTLACHPQLPAPFATSKPATPLQSKDARDVIAVLTAVCSRLQTLSLKSEEDLIMHPTGSECQLADWPAHKRTCGKASVWYDKHRKCRDGNLHEGKLELITWDNEKEGTGWGNCFKEESDDLRRKFEVEFGGDESKLFEYWPQGFRWTCCGMDGSMDYGCDHHGTGSKPCTCDFCRMGKPLPDRIYFEKSASRHGLKLPRGPDPRSYNVALAGITDAARTFLGMAQQ</sequence>
<dbReference type="GO" id="GO:0008270">
    <property type="term" value="F:zinc ion binding"/>
    <property type="evidence" value="ECO:0007669"/>
    <property type="project" value="UniProtKB-KW"/>
</dbReference>
<protein>
    <recommendedName>
        <fullName evidence="6">MYND-type domain-containing protein</fullName>
    </recommendedName>
</protein>
<comment type="caution">
    <text evidence="7">The sequence shown here is derived from an EMBL/GenBank/DDBJ whole genome shotgun (WGS) entry which is preliminary data.</text>
</comment>
<dbReference type="InterPro" id="IPR002893">
    <property type="entry name" value="Znf_MYND"/>
</dbReference>
<dbReference type="PROSITE" id="PS01360">
    <property type="entry name" value="ZF_MYND_1"/>
    <property type="match status" value="1"/>
</dbReference>
<evidence type="ECO:0000313" key="7">
    <source>
        <dbReference type="EMBL" id="PPQ85632.1"/>
    </source>
</evidence>
<dbReference type="OrthoDB" id="432970at2759"/>
<keyword evidence="2 4" id="KW-0863">Zinc-finger</keyword>
<dbReference type="InParanoid" id="A0A409X4F9"/>
<evidence type="ECO:0000256" key="5">
    <source>
        <dbReference type="SAM" id="MobiDB-lite"/>
    </source>
</evidence>
<feature type="compositionally biased region" description="Polar residues" evidence="5">
    <location>
        <begin position="226"/>
        <end position="235"/>
    </location>
</feature>
<keyword evidence="8" id="KW-1185">Reference proteome</keyword>